<evidence type="ECO:0000313" key="2">
    <source>
        <dbReference type="Proteomes" id="UP000191672"/>
    </source>
</evidence>
<name>A0A1V6QPH4_9EURO</name>
<proteinExistence type="predicted"/>
<protein>
    <submittedName>
        <fullName evidence="1">Uncharacterized protein</fullName>
    </submittedName>
</protein>
<dbReference type="Proteomes" id="UP000191672">
    <property type="component" value="Unassembled WGS sequence"/>
</dbReference>
<dbReference type="AlphaFoldDB" id="A0A1V6QPH4"/>
<evidence type="ECO:0000313" key="1">
    <source>
        <dbReference type="EMBL" id="OQD91123.1"/>
    </source>
</evidence>
<reference evidence="2" key="1">
    <citation type="journal article" date="2017" name="Nat. Microbiol.">
        <title>Global analysis of biosynthetic gene clusters reveals vast potential of secondary metabolite production in Penicillium species.</title>
        <authorList>
            <person name="Nielsen J.C."/>
            <person name="Grijseels S."/>
            <person name="Prigent S."/>
            <person name="Ji B."/>
            <person name="Dainat J."/>
            <person name="Nielsen K.F."/>
            <person name="Frisvad J.C."/>
            <person name="Workman M."/>
            <person name="Nielsen J."/>
        </authorList>
    </citation>
    <scope>NUCLEOTIDE SEQUENCE [LARGE SCALE GENOMIC DNA]</scope>
    <source>
        <strain evidence="2">IBT 31811</strain>
    </source>
</reference>
<comment type="caution">
    <text evidence="1">The sequence shown here is derived from an EMBL/GenBank/DDBJ whole genome shotgun (WGS) entry which is preliminary data.</text>
</comment>
<keyword evidence="2" id="KW-1185">Reference proteome</keyword>
<organism evidence="1 2">
    <name type="scientific">Penicillium antarcticum</name>
    <dbReference type="NCBI Taxonomy" id="416450"/>
    <lineage>
        <taxon>Eukaryota</taxon>
        <taxon>Fungi</taxon>
        <taxon>Dikarya</taxon>
        <taxon>Ascomycota</taxon>
        <taxon>Pezizomycotina</taxon>
        <taxon>Eurotiomycetes</taxon>
        <taxon>Eurotiomycetidae</taxon>
        <taxon>Eurotiales</taxon>
        <taxon>Aspergillaceae</taxon>
        <taxon>Penicillium</taxon>
    </lineage>
</organism>
<dbReference type="EMBL" id="MDYN01000001">
    <property type="protein sequence ID" value="OQD91123.1"/>
    <property type="molecule type" value="Genomic_DNA"/>
</dbReference>
<accession>A0A1V6QPH4</accession>
<sequence length="36" mass="4553">MAVRRFSKPRYWNHLANFFTYWRHFSPERFTATSPF</sequence>
<gene>
    <name evidence="1" type="ORF">PENANT_c001G09558</name>
</gene>